<feature type="compositionally biased region" description="Pro residues" evidence="1">
    <location>
        <begin position="1"/>
        <end position="10"/>
    </location>
</feature>
<gene>
    <name evidence="2" type="ORF">MSAN_01737200</name>
</gene>
<evidence type="ECO:0000256" key="1">
    <source>
        <dbReference type="SAM" id="MobiDB-lite"/>
    </source>
</evidence>
<feature type="compositionally biased region" description="Basic and acidic residues" evidence="1">
    <location>
        <begin position="26"/>
        <end position="39"/>
    </location>
</feature>
<dbReference type="EMBL" id="JACAZH010000016">
    <property type="protein sequence ID" value="KAF7349469.1"/>
    <property type="molecule type" value="Genomic_DNA"/>
</dbReference>
<dbReference type="OrthoDB" id="3067008at2759"/>
<dbReference type="Proteomes" id="UP000623467">
    <property type="component" value="Unassembled WGS sequence"/>
</dbReference>
<protein>
    <submittedName>
        <fullName evidence="2">Uncharacterized protein</fullName>
    </submittedName>
</protein>
<evidence type="ECO:0000313" key="3">
    <source>
        <dbReference type="Proteomes" id="UP000623467"/>
    </source>
</evidence>
<comment type="caution">
    <text evidence="2">The sequence shown here is derived from an EMBL/GenBank/DDBJ whole genome shotgun (WGS) entry which is preliminary data.</text>
</comment>
<reference evidence="2" key="1">
    <citation type="submission" date="2020-05" db="EMBL/GenBank/DDBJ databases">
        <title>Mycena genomes resolve the evolution of fungal bioluminescence.</title>
        <authorList>
            <person name="Tsai I.J."/>
        </authorList>
    </citation>
    <scope>NUCLEOTIDE SEQUENCE</scope>
    <source>
        <strain evidence="2">160909Yilan</strain>
    </source>
</reference>
<dbReference type="AlphaFoldDB" id="A0A8H6XZ79"/>
<organism evidence="2 3">
    <name type="scientific">Mycena sanguinolenta</name>
    <dbReference type="NCBI Taxonomy" id="230812"/>
    <lineage>
        <taxon>Eukaryota</taxon>
        <taxon>Fungi</taxon>
        <taxon>Dikarya</taxon>
        <taxon>Basidiomycota</taxon>
        <taxon>Agaricomycotina</taxon>
        <taxon>Agaricomycetes</taxon>
        <taxon>Agaricomycetidae</taxon>
        <taxon>Agaricales</taxon>
        <taxon>Marasmiineae</taxon>
        <taxon>Mycenaceae</taxon>
        <taxon>Mycena</taxon>
    </lineage>
</organism>
<proteinExistence type="predicted"/>
<keyword evidence="3" id="KW-1185">Reference proteome</keyword>
<sequence length="221" mass="24790">MTLTNTPPPELGAIDFAPYKKGRKSWKTDPREEAQREAQKCAMRKQNKRDQWKAASARYYERHPEVKEKKRVKMAEKRAAKKLARRQWDPPTKAQAQQLGKFPKDLDLDLSPDEHRAYLSHDEILEAYLAETNACEEPAHEGPPLSTSVPITIGTTIAATLPSIAEAPTVVEAPTQDTAAATTPLFPDVWGLLAPAYSRHVSTAIVLLNRLISFFYPSEED</sequence>
<accession>A0A8H6XZ79</accession>
<name>A0A8H6XZ79_9AGAR</name>
<feature type="region of interest" description="Disordered" evidence="1">
    <location>
        <begin position="1"/>
        <end position="56"/>
    </location>
</feature>
<evidence type="ECO:0000313" key="2">
    <source>
        <dbReference type="EMBL" id="KAF7349469.1"/>
    </source>
</evidence>